<proteinExistence type="inferred from homology"/>
<dbReference type="PANTHER" id="PTHR42917">
    <property type="entry name" value="2,4-DIENOYL-COA REDUCTASE"/>
    <property type="match status" value="1"/>
</dbReference>
<dbReference type="RefSeq" id="WP_326455124.1">
    <property type="nucleotide sequence ID" value="NZ_JAYMFH010000017.1"/>
</dbReference>
<protein>
    <submittedName>
        <fullName evidence="11">FMN-binding protein</fullName>
    </submittedName>
</protein>
<dbReference type="InterPro" id="IPR036188">
    <property type="entry name" value="FAD/NAD-bd_sf"/>
</dbReference>
<dbReference type="SUPFAM" id="SSF51395">
    <property type="entry name" value="FMN-linked oxidoreductases"/>
    <property type="match status" value="1"/>
</dbReference>
<dbReference type="InterPro" id="IPR051793">
    <property type="entry name" value="NADH:flavin_oxidoreductase"/>
</dbReference>
<evidence type="ECO:0000256" key="4">
    <source>
        <dbReference type="ARBA" id="ARBA00022630"/>
    </source>
</evidence>
<evidence type="ECO:0000256" key="3">
    <source>
        <dbReference type="ARBA" id="ARBA00011048"/>
    </source>
</evidence>
<evidence type="ECO:0000256" key="8">
    <source>
        <dbReference type="ARBA" id="ARBA00023004"/>
    </source>
</evidence>
<dbReference type="SUPFAM" id="SSF51905">
    <property type="entry name" value="FAD/NAD(P)-binding domain"/>
    <property type="match status" value="1"/>
</dbReference>
<dbReference type="SMART" id="SM00900">
    <property type="entry name" value="FMN_bind"/>
    <property type="match status" value="1"/>
</dbReference>
<dbReference type="InterPro" id="IPR006311">
    <property type="entry name" value="TAT_signal"/>
</dbReference>
<dbReference type="Gene3D" id="3.20.20.70">
    <property type="entry name" value="Aldolase class I"/>
    <property type="match status" value="2"/>
</dbReference>
<comment type="caution">
    <text evidence="11">The sequence shown here is derived from an EMBL/GenBank/DDBJ whole genome shotgun (WGS) entry which is preliminary data.</text>
</comment>
<gene>
    <name evidence="11" type="ORF">VJ920_10590</name>
</gene>
<keyword evidence="12" id="KW-1185">Reference proteome</keyword>
<keyword evidence="7" id="KW-0560">Oxidoreductase</keyword>
<dbReference type="EMBL" id="JAYMFH010000017">
    <property type="protein sequence ID" value="MEC4295760.1"/>
    <property type="molecule type" value="Genomic_DNA"/>
</dbReference>
<sequence>MHRSPDSSTPTFSRRSFLAGAATTVAGIAASASLAGCGAEGTPVAETGTDPATTGESVLLGDQLNPQAAVEGPSGDMSAIFSPLNIAHVTVKNRLGKSCAGSELQESTEWPDEKMLGFYEGFCEGGLGMIVYEQSLLFPPAASMDTSALPPMDGSMGDLPPMDGSMGDLPPMDGSMGDLPPMDGAMGDLPPMGDAGAEGSSSMEDVMPSGLSGFLSIYDDAGIPAHQEIADRIHRHDVVLIAQMLDVSTSTGAAASTVREEGSLEMAMVPPLMQTTEQVQAEQQAFIDAAERYKKAGWDGVELNASCNHYFSTFLSRYANTERTDQYSGESIENRARILTEIIEGIRERVGDDFIIQVLYSGIEGNVASLGDDTGCTSIEEAIEFAKLFERAGASSLHVRSQLYGHHNGGFQPDVLHYHEHGDTGYGTVIDYDRHFGGVIDGSHDGAGALIEVAARIKEAVSIPVGTVGYMDPRAEPDLMNRAIADGKIDFMLMTRPLIADAAIAQKLEEGRRDEVAPCTRCMTCFVAPFSFGTPSYCRVNAAHTRAFTEEMPEGYTPVPASDPRSIMVIGGGPAGMEAARIAALRGHRVSLYEREDHLGGLTGLAAAVKGSHERIADHIAYLSRQLEVTGVDVHLSTEADVDLVVSCAPDIVVVACGGALDRNEPIGAAARLVTLADLQEAQLSGDEAVAELLAGERATVYGCEMEACNVAEYLVRAGRTVDIVSPSPAESLYQGAPTWPKLMGTTWLKTHGVRLHHQARNISVGEGDITFTDERGVAATVPFDVLVDARPPQSRPELLASIREAGFAAHAVGDAYAPGTIANAVARANIVARNIETLDGFGALQLEDDQYGATATGIGEVTVVLTVQDGVIAAADVDTSNETAGIGRELGSQFASQIVETGNVDAVSGATETSTAVAEALAGCKQQAGI</sequence>
<dbReference type="Gene3D" id="3.40.50.720">
    <property type="entry name" value="NAD(P)-binding Rossmann-like Domain"/>
    <property type="match status" value="1"/>
</dbReference>
<evidence type="ECO:0000259" key="10">
    <source>
        <dbReference type="SMART" id="SM00900"/>
    </source>
</evidence>
<evidence type="ECO:0000313" key="11">
    <source>
        <dbReference type="EMBL" id="MEC4295760.1"/>
    </source>
</evidence>
<keyword evidence="8" id="KW-0408">Iron</keyword>
<dbReference type="Pfam" id="PF00724">
    <property type="entry name" value="Oxidored_FMN"/>
    <property type="match status" value="1"/>
</dbReference>
<keyword evidence="6" id="KW-0479">Metal-binding</keyword>
<reference evidence="11 12" key="1">
    <citation type="submission" date="2024-01" db="EMBL/GenBank/DDBJ databases">
        <title>novel species in genus Adlercreutzia.</title>
        <authorList>
            <person name="Liu X."/>
        </authorList>
    </citation>
    <scope>NUCLEOTIDE SEQUENCE [LARGE SCALE GENOMIC DNA]</scope>
    <source>
        <strain evidence="11 12">R22</strain>
    </source>
</reference>
<dbReference type="PANTHER" id="PTHR42917:SF2">
    <property type="entry name" value="2,4-DIENOYL-COA REDUCTASE [(2E)-ENOYL-COA-PRODUCING]"/>
    <property type="match status" value="1"/>
</dbReference>
<dbReference type="Pfam" id="PF04205">
    <property type="entry name" value="FMN_bind"/>
    <property type="match status" value="1"/>
</dbReference>
<dbReference type="InterPro" id="IPR023753">
    <property type="entry name" value="FAD/NAD-binding_dom"/>
</dbReference>
<name>A0ABU6J1J1_9ACTN</name>
<evidence type="ECO:0000256" key="9">
    <source>
        <dbReference type="ARBA" id="ARBA00023014"/>
    </source>
</evidence>
<comment type="similarity">
    <text evidence="3">In the N-terminal section; belongs to the NADH:flavin oxidoreductase/NADH oxidase family.</text>
</comment>
<keyword evidence="9" id="KW-0411">Iron-sulfur</keyword>
<accession>A0ABU6J1J1</accession>
<comment type="cofactor">
    <cofactor evidence="1">
        <name>FMN</name>
        <dbReference type="ChEBI" id="CHEBI:58210"/>
    </cofactor>
</comment>
<evidence type="ECO:0000256" key="1">
    <source>
        <dbReference type="ARBA" id="ARBA00001917"/>
    </source>
</evidence>
<dbReference type="PROSITE" id="PS51318">
    <property type="entry name" value="TAT"/>
    <property type="match status" value="1"/>
</dbReference>
<dbReference type="InterPro" id="IPR007329">
    <property type="entry name" value="FMN-bd"/>
</dbReference>
<dbReference type="InterPro" id="IPR013785">
    <property type="entry name" value="Aldolase_TIM"/>
</dbReference>
<comment type="cofactor">
    <cofactor evidence="2">
        <name>[4Fe-4S] cluster</name>
        <dbReference type="ChEBI" id="CHEBI:49883"/>
    </cofactor>
</comment>
<evidence type="ECO:0000256" key="6">
    <source>
        <dbReference type="ARBA" id="ARBA00022723"/>
    </source>
</evidence>
<dbReference type="Gene3D" id="3.50.50.60">
    <property type="entry name" value="FAD/NAD(P)-binding domain"/>
    <property type="match status" value="1"/>
</dbReference>
<keyword evidence="4" id="KW-0285">Flavoprotein</keyword>
<dbReference type="Proteomes" id="UP001343724">
    <property type="component" value="Unassembled WGS sequence"/>
</dbReference>
<dbReference type="InterPro" id="IPR001155">
    <property type="entry name" value="OxRdtase_FMN_N"/>
</dbReference>
<evidence type="ECO:0000256" key="7">
    <source>
        <dbReference type="ARBA" id="ARBA00023002"/>
    </source>
</evidence>
<evidence type="ECO:0000313" key="12">
    <source>
        <dbReference type="Proteomes" id="UP001343724"/>
    </source>
</evidence>
<evidence type="ECO:0000256" key="2">
    <source>
        <dbReference type="ARBA" id="ARBA00001966"/>
    </source>
</evidence>
<keyword evidence="5" id="KW-0288">FMN</keyword>
<dbReference type="PRINTS" id="PR00419">
    <property type="entry name" value="ADXRDTASE"/>
</dbReference>
<feature type="domain" description="FMN-binding" evidence="10">
    <location>
        <begin position="858"/>
        <end position="929"/>
    </location>
</feature>
<evidence type="ECO:0000256" key="5">
    <source>
        <dbReference type="ARBA" id="ARBA00022643"/>
    </source>
</evidence>
<dbReference type="Pfam" id="PF07992">
    <property type="entry name" value="Pyr_redox_2"/>
    <property type="match status" value="1"/>
</dbReference>
<organism evidence="11 12">
    <name type="scientific">Adlercreutzia shanghongiae</name>
    <dbReference type="NCBI Taxonomy" id="3111773"/>
    <lineage>
        <taxon>Bacteria</taxon>
        <taxon>Bacillati</taxon>
        <taxon>Actinomycetota</taxon>
        <taxon>Coriobacteriia</taxon>
        <taxon>Eggerthellales</taxon>
        <taxon>Eggerthellaceae</taxon>
        <taxon>Adlercreutzia</taxon>
    </lineage>
</organism>